<evidence type="ECO:0008006" key="3">
    <source>
        <dbReference type="Google" id="ProtNLM"/>
    </source>
</evidence>
<dbReference type="Proteomes" id="UP000255193">
    <property type="component" value="Unassembled WGS sequence"/>
</dbReference>
<reference evidence="1 2" key="1">
    <citation type="submission" date="2018-06" db="EMBL/GenBank/DDBJ databases">
        <authorList>
            <consortium name="Pathogen Informatics"/>
            <person name="Doyle S."/>
        </authorList>
    </citation>
    <scope>NUCLEOTIDE SEQUENCE [LARGE SCALE GENOMIC DNA]</scope>
    <source>
        <strain evidence="1 2">NCTC11091</strain>
    </source>
</reference>
<dbReference type="EMBL" id="UGQA01000001">
    <property type="protein sequence ID" value="STY95206.1"/>
    <property type="molecule type" value="Genomic_DNA"/>
</dbReference>
<evidence type="ECO:0000313" key="2">
    <source>
        <dbReference type="Proteomes" id="UP000255193"/>
    </source>
</evidence>
<protein>
    <recommendedName>
        <fullName evidence="3">ADP-ribosyl-(Dinitrogen reductase) hydrolase</fullName>
    </recommendedName>
</protein>
<organism evidence="1 2">
    <name type="scientific">Faucicola atlantae</name>
    <dbReference type="NCBI Taxonomy" id="34059"/>
    <lineage>
        <taxon>Bacteria</taxon>
        <taxon>Pseudomonadati</taxon>
        <taxon>Pseudomonadota</taxon>
        <taxon>Gammaproteobacteria</taxon>
        <taxon>Moraxellales</taxon>
        <taxon>Moraxellaceae</taxon>
        <taxon>Faucicola</taxon>
    </lineage>
</organism>
<evidence type="ECO:0000313" key="1">
    <source>
        <dbReference type="EMBL" id="STY95206.1"/>
    </source>
</evidence>
<sequence>MTQPQDNEPRFVISPKILAKLNEKHAVTEQEVIECFYNSDDGDDLEDTREQHQTLPPTLWFLAYTDKGRLLKVCFVFQEEKQTFYVKSAYEPNTAEITLFNALTGKDYYY</sequence>
<dbReference type="AlphaFoldDB" id="A0A378Q3V1"/>
<gene>
    <name evidence="1" type="ORF">NCTC11091_00999</name>
</gene>
<proteinExistence type="predicted"/>
<accession>A0A378Q3V1</accession>
<dbReference type="RefSeq" id="WP_067058643.1">
    <property type="nucleotide sequence ID" value="NZ_MXAO01000050.1"/>
</dbReference>
<name>A0A378Q3V1_9GAMM</name>